<accession>A0AAW0ECA8</accession>
<comment type="caution">
    <text evidence="2">The sequence shown here is derived from an EMBL/GenBank/DDBJ whole genome shotgun (WGS) entry which is preliminary data.</text>
</comment>
<dbReference type="Pfam" id="PF00724">
    <property type="entry name" value="Oxidored_FMN"/>
    <property type="match status" value="1"/>
</dbReference>
<dbReference type="InterPro" id="IPR001155">
    <property type="entry name" value="OxRdtase_FMN_N"/>
</dbReference>
<reference evidence="2 3" key="1">
    <citation type="submission" date="2024-01" db="EMBL/GenBank/DDBJ databases">
        <title>A draft genome for a cacao thread blight-causing isolate of Paramarasmius palmivorus.</title>
        <authorList>
            <person name="Baruah I.K."/>
            <person name="Bukari Y."/>
            <person name="Amoako-Attah I."/>
            <person name="Meinhardt L.W."/>
            <person name="Bailey B.A."/>
            <person name="Cohen S.P."/>
        </authorList>
    </citation>
    <scope>NUCLEOTIDE SEQUENCE [LARGE SCALE GENOMIC DNA]</scope>
    <source>
        <strain evidence="2 3">GH-12</strain>
    </source>
</reference>
<name>A0AAW0ECA8_9AGAR</name>
<dbReference type="EMBL" id="JAYKXP010000001">
    <property type="protein sequence ID" value="KAK7062863.1"/>
    <property type="molecule type" value="Genomic_DNA"/>
</dbReference>
<proteinExistence type="predicted"/>
<protein>
    <recommendedName>
        <fullName evidence="1">NADH:flavin oxidoreductase/NADH oxidase N-terminal domain-containing protein</fullName>
    </recommendedName>
</protein>
<dbReference type="Gene3D" id="3.20.20.70">
    <property type="entry name" value="Aldolase class I"/>
    <property type="match status" value="1"/>
</dbReference>
<feature type="domain" description="NADH:flavin oxidoreductase/NADH oxidase N-terminal" evidence="1">
    <location>
        <begin position="4"/>
        <end position="338"/>
    </location>
</feature>
<evidence type="ECO:0000313" key="2">
    <source>
        <dbReference type="EMBL" id="KAK7062863.1"/>
    </source>
</evidence>
<keyword evidence="3" id="KW-1185">Reference proteome</keyword>
<dbReference type="GO" id="GO:0003959">
    <property type="term" value="F:NADPH dehydrogenase activity"/>
    <property type="evidence" value="ECO:0007669"/>
    <property type="project" value="TreeGrafter"/>
</dbReference>
<dbReference type="PANTHER" id="PTHR22893:SF91">
    <property type="entry name" value="NADPH DEHYDROGENASE 2-RELATED"/>
    <property type="match status" value="1"/>
</dbReference>
<gene>
    <name evidence="2" type="ORF">VNI00_000359</name>
</gene>
<dbReference type="Proteomes" id="UP001383192">
    <property type="component" value="Unassembled WGS sequence"/>
</dbReference>
<dbReference type="FunFam" id="3.20.20.70:FF:000138">
    <property type="entry name" value="NADPH dehydrogenase 1"/>
    <property type="match status" value="1"/>
</dbReference>
<dbReference type="AlphaFoldDB" id="A0AAW0ECA8"/>
<dbReference type="CDD" id="cd02933">
    <property type="entry name" value="OYE_like_FMN"/>
    <property type="match status" value="1"/>
</dbReference>
<evidence type="ECO:0000259" key="1">
    <source>
        <dbReference type="Pfam" id="PF00724"/>
    </source>
</evidence>
<dbReference type="PANTHER" id="PTHR22893">
    <property type="entry name" value="NADH OXIDOREDUCTASE-RELATED"/>
    <property type="match status" value="1"/>
</dbReference>
<dbReference type="InterPro" id="IPR045247">
    <property type="entry name" value="Oye-like"/>
</dbReference>
<dbReference type="GO" id="GO:0010181">
    <property type="term" value="F:FMN binding"/>
    <property type="evidence" value="ECO:0007669"/>
    <property type="project" value="InterPro"/>
</dbReference>
<sequence length="372" mass="41292">MSNLHQPIKIGPLELKHRVVLAPLTRLRSDAALVPHLPLVEEYYSQRASTPGTLLISEGTAVAPQGASFPRGPGIWSEEQIAAWKEARITNAVHARGSYIFIQLFASGRVTVPSVLAELGTELVGPSAIANTGAETPRPLTIEEIREYVQWFAKAASDSIHKAGFDGVEVHLANGYLLSQFLVDTANQRTDEYGGSIENRARLPLEIIDAVVKAIGEERVGTRMSPWSPFQDARMDDPIPQHAYVVREIKERYPNFAYLSVIEPRISGSQEMDNPVAASDSNDFLREIWAPKPLISAGGYTRESAIQQADKHPNELISFGRLFISNPDLPIRLLKDLPLTKYNRDTFYTNDHVGYTDYPFYKETKEGNGSAH</sequence>
<dbReference type="SUPFAM" id="SSF51395">
    <property type="entry name" value="FMN-linked oxidoreductases"/>
    <property type="match status" value="1"/>
</dbReference>
<organism evidence="2 3">
    <name type="scientific">Paramarasmius palmivorus</name>
    <dbReference type="NCBI Taxonomy" id="297713"/>
    <lineage>
        <taxon>Eukaryota</taxon>
        <taxon>Fungi</taxon>
        <taxon>Dikarya</taxon>
        <taxon>Basidiomycota</taxon>
        <taxon>Agaricomycotina</taxon>
        <taxon>Agaricomycetes</taxon>
        <taxon>Agaricomycetidae</taxon>
        <taxon>Agaricales</taxon>
        <taxon>Marasmiineae</taxon>
        <taxon>Marasmiaceae</taxon>
        <taxon>Paramarasmius</taxon>
    </lineage>
</organism>
<evidence type="ECO:0000313" key="3">
    <source>
        <dbReference type="Proteomes" id="UP001383192"/>
    </source>
</evidence>
<dbReference type="InterPro" id="IPR013785">
    <property type="entry name" value="Aldolase_TIM"/>
</dbReference>